<protein>
    <submittedName>
        <fullName evidence="5">Cystathionine gamma-synthase</fullName>
        <ecNumber evidence="5">2.5.1.48</ecNumber>
    </submittedName>
</protein>
<dbReference type="Pfam" id="PF01053">
    <property type="entry name" value="Cys_Met_Meta_PP"/>
    <property type="match status" value="1"/>
</dbReference>
<evidence type="ECO:0000256" key="3">
    <source>
        <dbReference type="ARBA" id="ARBA00022898"/>
    </source>
</evidence>
<organism evidence="5 6">
    <name type="scientific">Aeribacillus alveayuensis</name>
    <dbReference type="NCBI Taxonomy" id="279215"/>
    <lineage>
        <taxon>Bacteria</taxon>
        <taxon>Bacillati</taxon>
        <taxon>Bacillota</taxon>
        <taxon>Bacilli</taxon>
        <taxon>Bacillales</taxon>
        <taxon>Bacillaceae</taxon>
        <taxon>Aeribacillus</taxon>
    </lineage>
</organism>
<evidence type="ECO:0000256" key="2">
    <source>
        <dbReference type="ARBA" id="ARBA00009077"/>
    </source>
</evidence>
<evidence type="ECO:0000313" key="5">
    <source>
        <dbReference type="EMBL" id="MDQ0162519.1"/>
    </source>
</evidence>
<dbReference type="SUPFAM" id="SSF53383">
    <property type="entry name" value="PLP-dependent transferases"/>
    <property type="match status" value="1"/>
</dbReference>
<accession>A0ABT9VNG2</accession>
<dbReference type="EMBL" id="JAUSTR010000004">
    <property type="protein sequence ID" value="MDQ0162519.1"/>
    <property type="molecule type" value="Genomic_DNA"/>
</dbReference>
<gene>
    <name evidence="5" type="ORF">J2S06_001596</name>
</gene>
<name>A0ABT9VNG2_9BACI</name>
<comment type="cofactor">
    <cofactor evidence="1 4">
        <name>pyridoxal 5'-phosphate</name>
        <dbReference type="ChEBI" id="CHEBI:597326"/>
    </cofactor>
</comment>
<evidence type="ECO:0000256" key="1">
    <source>
        <dbReference type="ARBA" id="ARBA00001933"/>
    </source>
</evidence>
<sequence>MFKKDIETILAQLGNRSETKTGTVSTPIYLSTAYRHTGIGESTGYDYSRTGNPTRKMVEDAIATLEGGDRGFAFSSGMAAIQTILSLFQSGDELIVSSDLYGGTYRLFEEWRKYGLSFQYDDFLSLKKTESLINAKTKAIFLETPTNPLMQETDIKPIAELAKKHNLLLIVDNTFYTPLLQRPIEEGADIVVHSATKYLGGHNDVLAGLIAAKGEELCEKIFTLQNAIGGVLSPFDSWLLLRGMKTLSLRMKKHEENAKSLAAFLKELPEVKDVLYPGKGGMLSFRIQKEEWVDPFLRNLSLICFAESLGGVESFITYPATQTHADIPEEIRIKNGVCNRLLRFSVGIENVEDLKADIKQALAIAAKEEVKHRG</sequence>
<dbReference type="PIRSF" id="PIRSF001434">
    <property type="entry name" value="CGS"/>
    <property type="match status" value="1"/>
</dbReference>
<dbReference type="PROSITE" id="PS00868">
    <property type="entry name" value="CYS_MET_METAB_PP"/>
    <property type="match status" value="1"/>
</dbReference>
<dbReference type="PANTHER" id="PTHR11808">
    <property type="entry name" value="TRANS-SULFURATION ENZYME FAMILY MEMBER"/>
    <property type="match status" value="1"/>
</dbReference>
<proteinExistence type="inferred from homology"/>
<keyword evidence="3 4" id="KW-0663">Pyridoxal phosphate</keyword>
<dbReference type="Gene3D" id="3.90.1150.10">
    <property type="entry name" value="Aspartate Aminotransferase, domain 1"/>
    <property type="match status" value="2"/>
</dbReference>
<dbReference type="InterPro" id="IPR000277">
    <property type="entry name" value="Cys/Met-Metab_PyrdxlP-dep_enz"/>
</dbReference>
<dbReference type="InterPro" id="IPR054542">
    <property type="entry name" value="Cys_met_metab_PP"/>
</dbReference>
<keyword evidence="6" id="KW-1185">Reference proteome</keyword>
<dbReference type="CDD" id="cd00614">
    <property type="entry name" value="CGS_like"/>
    <property type="match status" value="1"/>
</dbReference>
<dbReference type="Proteomes" id="UP001225646">
    <property type="component" value="Unassembled WGS sequence"/>
</dbReference>
<comment type="caution">
    <text evidence="5">The sequence shown here is derived from an EMBL/GenBank/DDBJ whole genome shotgun (WGS) entry which is preliminary data.</text>
</comment>
<dbReference type="EC" id="2.5.1.48" evidence="5"/>
<dbReference type="InterPro" id="IPR015422">
    <property type="entry name" value="PyrdxlP-dep_Trfase_small"/>
</dbReference>
<dbReference type="InterPro" id="IPR015421">
    <property type="entry name" value="PyrdxlP-dep_Trfase_major"/>
</dbReference>
<dbReference type="Gene3D" id="3.40.640.10">
    <property type="entry name" value="Type I PLP-dependent aspartate aminotransferase-like (Major domain)"/>
    <property type="match status" value="1"/>
</dbReference>
<dbReference type="PANTHER" id="PTHR11808:SF90">
    <property type="entry name" value="CYSTATHIONINE GAMMA-SYNTHASE"/>
    <property type="match status" value="1"/>
</dbReference>
<dbReference type="InterPro" id="IPR015424">
    <property type="entry name" value="PyrdxlP-dep_Trfase"/>
</dbReference>
<dbReference type="RefSeq" id="WP_044895452.1">
    <property type="nucleotide sequence ID" value="NZ_JAUSTR010000004.1"/>
</dbReference>
<dbReference type="GO" id="GO:0003962">
    <property type="term" value="F:cystathionine gamma-synthase activity"/>
    <property type="evidence" value="ECO:0007669"/>
    <property type="project" value="UniProtKB-EC"/>
</dbReference>
<keyword evidence="5" id="KW-0808">Transferase</keyword>
<dbReference type="NCBIfam" id="NF006095">
    <property type="entry name" value="PRK08247.1"/>
    <property type="match status" value="1"/>
</dbReference>
<comment type="similarity">
    <text evidence="2 4">Belongs to the trans-sulfuration enzymes family.</text>
</comment>
<reference evidence="5 6" key="1">
    <citation type="submission" date="2023-07" db="EMBL/GenBank/DDBJ databases">
        <title>Genomic Encyclopedia of Type Strains, Phase IV (KMG-IV): sequencing the most valuable type-strain genomes for metagenomic binning, comparative biology and taxonomic classification.</title>
        <authorList>
            <person name="Goeker M."/>
        </authorList>
    </citation>
    <scope>NUCLEOTIDE SEQUENCE [LARGE SCALE GENOMIC DNA]</scope>
    <source>
        <strain evidence="5 6">DSM 19092</strain>
    </source>
</reference>
<evidence type="ECO:0000313" key="6">
    <source>
        <dbReference type="Proteomes" id="UP001225646"/>
    </source>
</evidence>
<evidence type="ECO:0000256" key="4">
    <source>
        <dbReference type="RuleBase" id="RU362118"/>
    </source>
</evidence>